<dbReference type="NCBIfam" id="NF007141">
    <property type="entry name" value="PRK09585.1-5"/>
    <property type="match status" value="1"/>
</dbReference>
<dbReference type="SUPFAM" id="SSF53067">
    <property type="entry name" value="Actin-like ATPase domain"/>
    <property type="match status" value="1"/>
</dbReference>
<dbReference type="Pfam" id="PF03702">
    <property type="entry name" value="AnmK"/>
    <property type="match status" value="1"/>
</dbReference>
<proteinExistence type="inferred from homology"/>
<comment type="pathway">
    <text evidence="2">Amino-sugar metabolism; 1,6-anhydro-N-acetylmuramate degradation.</text>
</comment>
<keyword evidence="1 2" id="KW-0119">Carbohydrate metabolism</keyword>
<comment type="function">
    <text evidence="2">Catalyzes the specific phosphorylation of 1,6-anhydro-N-acetylmuramic acid (anhMurNAc) with the simultaneous cleavage of the 1,6-anhydro ring, generating MurNAc-6-P. Is required for the utilization of anhMurNAc either imported from the medium or derived from its own cell wall murein, and thus plays a role in cell wall recycling.</text>
</comment>
<dbReference type="PANTHER" id="PTHR30605:SF0">
    <property type="entry name" value="ANHYDRO-N-ACETYLMURAMIC ACID KINASE"/>
    <property type="match status" value="1"/>
</dbReference>
<keyword evidence="2" id="KW-0067">ATP-binding</keyword>
<keyword evidence="2" id="KW-0547">Nucleotide-binding</keyword>
<evidence type="ECO:0000256" key="2">
    <source>
        <dbReference type="HAMAP-Rule" id="MF_01270"/>
    </source>
</evidence>
<comment type="catalytic activity">
    <reaction evidence="2">
        <text>1,6-anhydro-N-acetyl-beta-muramate + ATP + H2O = N-acetyl-D-muramate 6-phosphate + ADP + H(+)</text>
        <dbReference type="Rhea" id="RHEA:24952"/>
        <dbReference type="ChEBI" id="CHEBI:15377"/>
        <dbReference type="ChEBI" id="CHEBI:15378"/>
        <dbReference type="ChEBI" id="CHEBI:30616"/>
        <dbReference type="ChEBI" id="CHEBI:58690"/>
        <dbReference type="ChEBI" id="CHEBI:58722"/>
        <dbReference type="ChEBI" id="CHEBI:456216"/>
        <dbReference type="EC" id="2.7.1.170"/>
    </reaction>
</comment>
<dbReference type="PANTHER" id="PTHR30605">
    <property type="entry name" value="ANHYDRO-N-ACETYLMURAMIC ACID KINASE"/>
    <property type="match status" value="1"/>
</dbReference>
<comment type="pathway">
    <text evidence="2">Cell wall biogenesis; peptidoglycan recycling.</text>
</comment>
<sequence length="364" mass="37387">MMIVAGLMSGTSMDGVDGALIATDGEEVEAFGPTTFRPYSDDERAVLRAALARATTLDDRAARPDVLAEAERIITDAHAEAVEALLARADVDAGRVGLVGFHGQTVFHAPARRLTIQIGDGAALARRLGIPVVYDFRAADVASGGQGAPFVPVFHRALVRAAGLAGNVAVVNIGGVGNVTRIGADGSVVAFDTGPGNALIDDLVHERTGAAMDRDGALSSAGTVQLQSLAELMDDPWFSLPPPKSLDRDAFSRRPVARLSTADAAATLAAFTAESIARAVALAGGADRIIVCGGGAHNPAILRLLAKASAAEVSTADDLGWSGDFMEAQAFAYLAARSLAGLPLSFPETTGVPYPMPGGVLERP</sequence>
<gene>
    <name evidence="2" type="primary">anmK</name>
    <name evidence="3" type="ORF">QO014_000436</name>
</gene>
<dbReference type="InterPro" id="IPR005338">
    <property type="entry name" value="Anhydro_N_Ac-Mur_kinase"/>
</dbReference>
<feature type="binding site" evidence="2">
    <location>
        <begin position="10"/>
        <end position="17"/>
    </location>
    <ligand>
        <name>ATP</name>
        <dbReference type="ChEBI" id="CHEBI:30616"/>
    </ligand>
</feature>
<dbReference type="RefSeq" id="WP_266347007.1">
    <property type="nucleotide sequence ID" value="NZ_JAPKNG010000001.1"/>
</dbReference>
<accession>A0ABU0H176</accession>
<dbReference type="InterPro" id="IPR043129">
    <property type="entry name" value="ATPase_NBD"/>
</dbReference>
<dbReference type="EMBL" id="JAUSVO010000001">
    <property type="protein sequence ID" value="MDQ0436066.1"/>
    <property type="molecule type" value="Genomic_DNA"/>
</dbReference>
<comment type="similarity">
    <text evidence="2">Belongs to the anhydro-N-acetylmuramic acid kinase family.</text>
</comment>
<dbReference type="HAMAP" id="MF_01270">
    <property type="entry name" value="AnhMurNAc_kinase"/>
    <property type="match status" value="1"/>
</dbReference>
<evidence type="ECO:0000313" key="3">
    <source>
        <dbReference type="EMBL" id="MDQ0436066.1"/>
    </source>
</evidence>
<protein>
    <recommendedName>
        <fullName evidence="2">Anhydro-N-acetylmuramic acid kinase</fullName>
        <ecNumber evidence="2">2.7.1.170</ecNumber>
    </recommendedName>
    <alternativeName>
        <fullName evidence="2">AnhMurNAc kinase</fullName>
    </alternativeName>
</protein>
<keyword evidence="4" id="KW-1185">Reference proteome</keyword>
<keyword evidence="2 3" id="KW-0418">Kinase</keyword>
<evidence type="ECO:0000256" key="1">
    <source>
        <dbReference type="ARBA" id="ARBA00023277"/>
    </source>
</evidence>
<comment type="caution">
    <text evidence="3">The sequence shown here is derived from an EMBL/GenBank/DDBJ whole genome shotgun (WGS) entry which is preliminary data.</text>
</comment>
<keyword evidence="2 3" id="KW-0808">Transferase</keyword>
<organism evidence="3 4">
    <name type="scientific">Kaistia dalseonensis</name>
    <dbReference type="NCBI Taxonomy" id="410840"/>
    <lineage>
        <taxon>Bacteria</taxon>
        <taxon>Pseudomonadati</taxon>
        <taxon>Pseudomonadota</taxon>
        <taxon>Alphaproteobacteria</taxon>
        <taxon>Hyphomicrobiales</taxon>
        <taxon>Kaistiaceae</taxon>
        <taxon>Kaistia</taxon>
    </lineage>
</organism>
<dbReference type="Proteomes" id="UP001241603">
    <property type="component" value="Unassembled WGS sequence"/>
</dbReference>
<name>A0ABU0H176_9HYPH</name>
<reference evidence="3 4" key="1">
    <citation type="submission" date="2023-07" db="EMBL/GenBank/DDBJ databases">
        <title>Genomic Encyclopedia of Type Strains, Phase IV (KMG-IV): sequencing the most valuable type-strain genomes for metagenomic binning, comparative biology and taxonomic classification.</title>
        <authorList>
            <person name="Goeker M."/>
        </authorList>
    </citation>
    <scope>NUCLEOTIDE SEQUENCE [LARGE SCALE GENOMIC DNA]</scope>
    <source>
        <strain evidence="3 4">B6-8</strain>
    </source>
</reference>
<dbReference type="EC" id="2.7.1.170" evidence="2"/>
<dbReference type="GO" id="GO:0016301">
    <property type="term" value="F:kinase activity"/>
    <property type="evidence" value="ECO:0007669"/>
    <property type="project" value="UniProtKB-KW"/>
</dbReference>
<evidence type="ECO:0000313" key="4">
    <source>
        <dbReference type="Proteomes" id="UP001241603"/>
    </source>
</evidence>
<dbReference type="Gene3D" id="3.30.420.40">
    <property type="match status" value="2"/>
</dbReference>